<dbReference type="EMBL" id="AGWK01000021">
    <property type="protein sequence ID" value="EHO72313.1"/>
    <property type="molecule type" value="Genomic_DNA"/>
</dbReference>
<reference evidence="2 3" key="1">
    <citation type="submission" date="2011-12" db="EMBL/GenBank/DDBJ databases">
        <title>The Genome Sequence of Prevotella micans F0438.</title>
        <authorList>
            <consortium name="The Broad Institute Genome Sequencing Platform"/>
            <person name="Earl A."/>
            <person name="Ward D."/>
            <person name="Feldgarden M."/>
            <person name="Gevers D."/>
            <person name="Izard J."/>
            <person name="Baranova O.V."/>
            <person name="Blanton J.M."/>
            <person name="Wade W.G."/>
            <person name="Dewhirst F.E."/>
            <person name="Young S.K."/>
            <person name="Zeng Q."/>
            <person name="Gargeya S."/>
            <person name="Fitzgerald M."/>
            <person name="Haas B."/>
            <person name="Abouelleil A."/>
            <person name="Alvarado L."/>
            <person name="Arachchi H.M."/>
            <person name="Berlin A."/>
            <person name="Chapman S.B."/>
            <person name="Gearin G."/>
            <person name="Goldberg J."/>
            <person name="Griggs A."/>
            <person name="Gujja S."/>
            <person name="Hansen M."/>
            <person name="Heiman D."/>
            <person name="Howarth C."/>
            <person name="Larimer J."/>
            <person name="Lui A."/>
            <person name="MacDonald P.J.P."/>
            <person name="McCowen C."/>
            <person name="Montmayeur A."/>
            <person name="Murphy C."/>
            <person name="Neiman D."/>
            <person name="Pearson M."/>
            <person name="Priest M."/>
            <person name="Roberts A."/>
            <person name="Saif S."/>
            <person name="Shea T."/>
            <person name="Sisk P."/>
            <person name="Stolte C."/>
            <person name="Sykes S."/>
            <person name="Wortman J."/>
            <person name="Nusbaum C."/>
            <person name="Birren B."/>
        </authorList>
    </citation>
    <scope>NUCLEOTIDE SEQUENCE [LARGE SCALE GENOMIC DNA]</scope>
    <source>
        <strain evidence="2 3">F0438</strain>
    </source>
</reference>
<feature type="compositionally biased region" description="Basic and acidic residues" evidence="1">
    <location>
        <begin position="313"/>
        <end position="323"/>
    </location>
</feature>
<dbReference type="Pfam" id="PF19775">
    <property type="entry name" value="DUF6261"/>
    <property type="match status" value="1"/>
</dbReference>
<proteinExistence type="predicted"/>
<feature type="compositionally biased region" description="Basic and acidic residues" evidence="1">
    <location>
        <begin position="255"/>
        <end position="271"/>
    </location>
</feature>
<keyword evidence="3" id="KW-1185">Reference proteome</keyword>
<organism evidence="2 3">
    <name type="scientific">Prevotella micans F0438</name>
    <dbReference type="NCBI Taxonomy" id="883158"/>
    <lineage>
        <taxon>Bacteria</taxon>
        <taxon>Pseudomonadati</taxon>
        <taxon>Bacteroidota</taxon>
        <taxon>Bacteroidia</taxon>
        <taxon>Bacteroidales</taxon>
        <taxon>Prevotellaceae</taxon>
        <taxon>Prevotella</taxon>
    </lineage>
</organism>
<dbReference type="HOGENOM" id="CLU_063447_1_0_10"/>
<dbReference type="AlphaFoldDB" id="H1Q1D2"/>
<dbReference type="Proteomes" id="UP000016023">
    <property type="component" value="Unassembled WGS sequence"/>
</dbReference>
<evidence type="ECO:0000313" key="2">
    <source>
        <dbReference type="EMBL" id="EHO72313.1"/>
    </source>
</evidence>
<dbReference type="STRING" id="883158.HMPREF9140_00720"/>
<sequence>METKKLFNEIQKIDLQKMTNAAHVQFIQNVCARVESENALQANKQIKNAAKKLVEALKEERRCLSLSRKSLTTDNIREFDHERDSLFIGFKGAVRNFQKISVPEMKQAAIELYQRIKEFGIKPRTHLDHETALISKLVKDCETDFAVHVARLGLRPYVASLKEANLKVEKLIRSRIEANIGRVKGERRSARQASDEAYLVLIKTVNCLYFLELVPGMEPFVSYMNFMVKRYKEQVLTKRKHKEKPVDEVLDDNSSDDKNIFKNLPEDKISQEDNISSTDNKPTADVIPTNNNVPPDDKTVFVGRDNYNPLNDKIPKSDLEHTP</sequence>
<name>H1Q1D2_9BACT</name>
<evidence type="ECO:0000313" key="3">
    <source>
        <dbReference type="Proteomes" id="UP000016023"/>
    </source>
</evidence>
<feature type="region of interest" description="Disordered" evidence="1">
    <location>
        <begin position="241"/>
        <end position="323"/>
    </location>
</feature>
<accession>H1Q1D2</accession>
<dbReference type="InterPro" id="IPR046228">
    <property type="entry name" value="DUF6261"/>
</dbReference>
<evidence type="ECO:0000256" key="1">
    <source>
        <dbReference type="SAM" id="MobiDB-lite"/>
    </source>
</evidence>
<gene>
    <name evidence="2" type="ORF">HMPREF9140_00720</name>
</gene>
<dbReference type="PATRIC" id="fig|883158.3.peg.735"/>
<dbReference type="eggNOG" id="ENOG5031Z76">
    <property type="taxonomic scope" value="Bacteria"/>
</dbReference>
<feature type="compositionally biased region" description="Polar residues" evidence="1">
    <location>
        <begin position="272"/>
        <end position="281"/>
    </location>
</feature>
<comment type="caution">
    <text evidence="2">The sequence shown here is derived from an EMBL/GenBank/DDBJ whole genome shotgun (WGS) entry which is preliminary data.</text>
</comment>
<dbReference type="RefSeq" id="WP_006951798.1">
    <property type="nucleotide sequence ID" value="NZ_JH594521.1"/>
</dbReference>
<protein>
    <submittedName>
        <fullName evidence="2">Uncharacterized protein</fullName>
    </submittedName>
</protein>